<dbReference type="EC" id="3.1.26.5" evidence="6 7"/>
<dbReference type="HAMAP" id="MF_00227">
    <property type="entry name" value="RNase_P"/>
    <property type="match status" value="1"/>
</dbReference>
<comment type="similarity">
    <text evidence="6">Belongs to the RnpA family.</text>
</comment>
<keyword evidence="5 6" id="KW-0694">RNA-binding</keyword>
<evidence type="ECO:0000313" key="9">
    <source>
        <dbReference type="EMBL" id="MDP9840276.1"/>
    </source>
</evidence>
<dbReference type="GO" id="GO:0004526">
    <property type="term" value="F:ribonuclease P activity"/>
    <property type="evidence" value="ECO:0007669"/>
    <property type="project" value="UniProtKB-EC"/>
</dbReference>
<evidence type="ECO:0000256" key="5">
    <source>
        <dbReference type="ARBA" id="ARBA00022884"/>
    </source>
</evidence>
<sequence>MFASVVTVSAHVWQPMAARRFWQLAAHAAASVFRPKAGCPMTNRATKDDTPPKNAVGRLKSRPQFLRVRQGERRKGKFFLLEVLDRQEPDTGARVGFTVTKKHGNAVERNRMRRRLKAAVGHSAAIAMKDGHDYVIVARREVLTAKFADLEAALSQRIESRPRHGTPRNSAPGKHDGKKP</sequence>
<dbReference type="SUPFAM" id="SSF54211">
    <property type="entry name" value="Ribosomal protein S5 domain 2-like"/>
    <property type="match status" value="1"/>
</dbReference>
<dbReference type="Gene3D" id="3.30.230.10">
    <property type="match status" value="1"/>
</dbReference>
<dbReference type="PANTHER" id="PTHR33992">
    <property type="entry name" value="RIBONUCLEASE P PROTEIN COMPONENT"/>
    <property type="match status" value="1"/>
</dbReference>
<name>A0ABT9Q1M5_9HYPH</name>
<evidence type="ECO:0000256" key="3">
    <source>
        <dbReference type="ARBA" id="ARBA00022759"/>
    </source>
</evidence>
<dbReference type="Proteomes" id="UP001241472">
    <property type="component" value="Unassembled WGS sequence"/>
</dbReference>
<organism evidence="9 10">
    <name type="scientific">Neorhizobium huautlense</name>
    <dbReference type="NCBI Taxonomy" id="67774"/>
    <lineage>
        <taxon>Bacteria</taxon>
        <taxon>Pseudomonadati</taxon>
        <taxon>Pseudomonadota</taxon>
        <taxon>Alphaproteobacteria</taxon>
        <taxon>Hyphomicrobiales</taxon>
        <taxon>Rhizobiaceae</taxon>
        <taxon>Rhizobium/Agrobacterium group</taxon>
        <taxon>Neorhizobium</taxon>
    </lineage>
</organism>
<evidence type="ECO:0000256" key="4">
    <source>
        <dbReference type="ARBA" id="ARBA00022801"/>
    </source>
</evidence>
<comment type="function">
    <text evidence="6">RNaseP catalyzes the removal of the 5'-leader sequence from pre-tRNA to produce the mature 5'-terminus. It can also cleave other RNA substrates such as 4.5S RNA. The protein component plays an auxiliary but essential role in vivo by binding to the 5'-leader sequence and broadening the substrate specificity of the ribozyme.</text>
</comment>
<evidence type="ECO:0000313" key="10">
    <source>
        <dbReference type="Proteomes" id="UP001241472"/>
    </source>
</evidence>
<feature type="region of interest" description="Disordered" evidence="8">
    <location>
        <begin position="38"/>
        <end position="59"/>
    </location>
</feature>
<keyword evidence="4 6" id="KW-0378">Hydrolase</keyword>
<dbReference type="InterPro" id="IPR020568">
    <property type="entry name" value="Ribosomal_Su5_D2-typ_SF"/>
</dbReference>
<gene>
    <name evidence="6" type="primary">rnpA</name>
    <name evidence="9" type="ORF">J2T09_005060</name>
</gene>
<dbReference type="EMBL" id="JAUSRF010000024">
    <property type="protein sequence ID" value="MDP9840276.1"/>
    <property type="molecule type" value="Genomic_DNA"/>
</dbReference>
<comment type="catalytic activity">
    <reaction evidence="6">
        <text>Endonucleolytic cleavage of RNA, removing 5'-extranucleotides from tRNA precursor.</text>
        <dbReference type="EC" id="3.1.26.5"/>
    </reaction>
</comment>
<keyword evidence="3 6" id="KW-0255">Endonuclease</keyword>
<comment type="caution">
    <text evidence="9">The sequence shown here is derived from an EMBL/GenBank/DDBJ whole genome shotgun (WGS) entry which is preliminary data.</text>
</comment>
<accession>A0ABT9Q1M5</accession>
<evidence type="ECO:0000256" key="7">
    <source>
        <dbReference type="NCBIfam" id="TIGR00188"/>
    </source>
</evidence>
<dbReference type="PANTHER" id="PTHR33992:SF1">
    <property type="entry name" value="RIBONUCLEASE P PROTEIN COMPONENT"/>
    <property type="match status" value="1"/>
</dbReference>
<keyword evidence="10" id="KW-1185">Reference proteome</keyword>
<reference evidence="9 10" key="1">
    <citation type="submission" date="2023-07" db="EMBL/GenBank/DDBJ databases">
        <title>Sorghum-associated microbial communities from plants grown in Nebraska, USA.</title>
        <authorList>
            <person name="Schachtman D."/>
        </authorList>
    </citation>
    <scope>NUCLEOTIDE SEQUENCE [LARGE SCALE GENOMIC DNA]</scope>
    <source>
        <strain evidence="9 10">DS1307</strain>
    </source>
</reference>
<keyword evidence="2 6" id="KW-0540">Nuclease</keyword>
<evidence type="ECO:0000256" key="6">
    <source>
        <dbReference type="HAMAP-Rule" id="MF_00227"/>
    </source>
</evidence>
<dbReference type="NCBIfam" id="TIGR00188">
    <property type="entry name" value="rnpA"/>
    <property type="match status" value="1"/>
</dbReference>
<evidence type="ECO:0000256" key="2">
    <source>
        <dbReference type="ARBA" id="ARBA00022722"/>
    </source>
</evidence>
<feature type="region of interest" description="Disordered" evidence="8">
    <location>
        <begin position="157"/>
        <end position="180"/>
    </location>
</feature>
<proteinExistence type="inferred from homology"/>
<dbReference type="Pfam" id="PF00825">
    <property type="entry name" value="Ribonuclease_P"/>
    <property type="match status" value="1"/>
</dbReference>
<dbReference type="InterPro" id="IPR014721">
    <property type="entry name" value="Ribsml_uS5_D2-typ_fold_subgr"/>
</dbReference>
<evidence type="ECO:0000256" key="8">
    <source>
        <dbReference type="SAM" id="MobiDB-lite"/>
    </source>
</evidence>
<keyword evidence="1 6" id="KW-0819">tRNA processing</keyword>
<protein>
    <recommendedName>
        <fullName evidence="6 7">Ribonuclease P protein component</fullName>
        <shortName evidence="6">RNase P protein</shortName>
        <shortName evidence="6">RNaseP protein</shortName>
        <ecNumber evidence="6 7">3.1.26.5</ecNumber>
    </recommendedName>
    <alternativeName>
        <fullName evidence="6">Protein C5</fullName>
    </alternativeName>
</protein>
<evidence type="ECO:0000256" key="1">
    <source>
        <dbReference type="ARBA" id="ARBA00022694"/>
    </source>
</evidence>
<comment type="subunit">
    <text evidence="6">Consists of a catalytic RNA component (M1 or rnpB) and a protein subunit.</text>
</comment>
<dbReference type="InterPro" id="IPR000100">
    <property type="entry name" value="RNase_P"/>
</dbReference>